<keyword evidence="1" id="KW-0812">Transmembrane</keyword>
<dbReference type="RefSeq" id="WP_058264706.1">
    <property type="nucleotide sequence ID" value="NZ_FMYN01000001.1"/>
</dbReference>
<dbReference type="EMBL" id="LDQV01000029">
    <property type="protein sequence ID" value="KTR25925.1"/>
    <property type="molecule type" value="Genomic_DNA"/>
</dbReference>
<dbReference type="Proteomes" id="UP000072605">
    <property type="component" value="Unassembled WGS sequence"/>
</dbReference>
<dbReference type="EMBL" id="LNQL01000001">
    <property type="protein sequence ID" value="KSU50287.1"/>
    <property type="molecule type" value="Genomic_DNA"/>
</dbReference>
<feature type="chain" id="PRO_5006892019" evidence="2">
    <location>
        <begin position="25"/>
        <end position="171"/>
    </location>
</feature>
<reference evidence="3 5" key="1">
    <citation type="journal article" date="2015" name="Int. J. Syst. Evol. Microbiol.">
        <title>Exiguobacterium enclense sp. nov., isolated from sediment.</title>
        <authorList>
            <person name="Dastager S.G."/>
            <person name="Mawlankar R."/>
            <person name="Sonalkar V.V."/>
            <person name="Thorat M.N."/>
            <person name="Mual P."/>
            <person name="Verma A."/>
            <person name="Krishnamurthi S."/>
            <person name="Tang S.K."/>
            <person name="Li W.J."/>
        </authorList>
    </citation>
    <scope>NUCLEOTIDE SEQUENCE [LARGE SCALE GENOMIC DNA]</scope>
    <source>
        <strain evidence="3 5">NIO-1109</strain>
    </source>
</reference>
<reference evidence="4 6" key="2">
    <citation type="journal article" date="2016" name="Front. Microbiol.">
        <title>Genomic Resource of Rice Seed Associated Bacteria.</title>
        <authorList>
            <person name="Midha S."/>
            <person name="Bansal K."/>
            <person name="Sharma S."/>
            <person name="Kumar N."/>
            <person name="Patil P.P."/>
            <person name="Chaudhry V."/>
            <person name="Patil P.B."/>
        </authorList>
    </citation>
    <scope>NUCLEOTIDE SEQUENCE [LARGE SCALE GENOMIC DNA]</scope>
    <source>
        <strain evidence="4 6">RSA11</strain>
    </source>
</reference>
<proteinExistence type="predicted"/>
<dbReference type="OrthoDB" id="2352608at2"/>
<comment type="caution">
    <text evidence="3">The sequence shown here is derived from an EMBL/GenBank/DDBJ whole genome shotgun (WGS) entry which is preliminary data.</text>
</comment>
<evidence type="ECO:0000256" key="1">
    <source>
        <dbReference type="SAM" id="Phobius"/>
    </source>
</evidence>
<organism evidence="3 5">
    <name type="scientific">Exiguobacterium indicum</name>
    <dbReference type="NCBI Taxonomy" id="296995"/>
    <lineage>
        <taxon>Bacteria</taxon>
        <taxon>Bacillati</taxon>
        <taxon>Bacillota</taxon>
        <taxon>Bacilli</taxon>
        <taxon>Bacillales</taxon>
        <taxon>Bacillales Family XII. Incertae Sedis</taxon>
        <taxon>Exiguobacterium</taxon>
    </lineage>
</organism>
<evidence type="ECO:0000313" key="5">
    <source>
        <dbReference type="Proteomes" id="UP000053797"/>
    </source>
</evidence>
<feature type="transmembrane region" description="Helical" evidence="1">
    <location>
        <begin position="126"/>
        <end position="150"/>
    </location>
</feature>
<gene>
    <name evidence="3" type="ORF">AS033_02605</name>
    <name evidence="4" type="ORF">RSA11_12780</name>
</gene>
<dbReference type="AlphaFoldDB" id="A0A0V8GJF7"/>
<keyword evidence="1" id="KW-1133">Transmembrane helix</keyword>
<evidence type="ECO:0000256" key="2">
    <source>
        <dbReference type="SAM" id="SignalP"/>
    </source>
</evidence>
<name>A0A0V8GJF7_9BACL</name>
<evidence type="ECO:0000313" key="6">
    <source>
        <dbReference type="Proteomes" id="UP000072605"/>
    </source>
</evidence>
<dbReference type="GeneID" id="90838792"/>
<feature type="signal peptide" evidence="2">
    <location>
        <begin position="1"/>
        <end position="24"/>
    </location>
</feature>
<protein>
    <submittedName>
        <fullName evidence="3">Uncharacterized protein</fullName>
    </submittedName>
</protein>
<keyword evidence="1" id="KW-0472">Membrane</keyword>
<evidence type="ECO:0000313" key="3">
    <source>
        <dbReference type="EMBL" id="KSU50287.1"/>
    </source>
</evidence>
<dbReference type="Proteomes" id="UP000053797">
    <property type="component" value="Unassembled WGS sequence"/>
</dbReference>
<sequence length="171" mass="19178">MWQKSLAFVTALFLALSIGQSVLAAVDTSEMTKALDEELPTTHYDYKKGSVEIEDPKTFTNEKGEEVIGGIAVIETVRDGIFITIKREIHFFNADSGKLLTSADAAKVDGVKEYIDGNSDNLQQKVVYWLPMLLMLLIIAVPAVILYIVVPRLYSTTEYMNPIYERNDNPR</sequence>
<accession>A0A0V8GJF7</accession>
<keyword evidence="2" id="KW-0732">Signal</keyword>
<evidence type="ECO:0000313" key="4">
    <source>
        <dbReference type="EMBL" id="KTR25925.1"/>
    </source>
</evidence>